<comment type="catalytic activity">
    <reaction evidence="6 7">
        <text>Release of N-terminal amino acids, preferentially methionine, from peptides and arylamides.</text>
        <dbReference type="EC" id="3.4.11.18"/>
    </reaction>
</comment>
<dbReference type="KEGG" id="geo:Geob_3603"/>
<feature type="binding site" evidence="6">
    <location>
        <position position="105"/>
    </location>
    <ligand>
        <name>a divalent metal cation</name>
        <dbReference type="ChEBI" id="CHEBI:60240"/>
        <label>2</label>
        <note>catalytic</note>
    </ligand>
</feature>
<protein>
    <recommendedName>
        <fullName evidence="6 7">Methionine aminopeptidase</fullName>
        <shortName evidence="6">MAP</shortName>
        <shortName evidence="6">MetAP</shortName>
        <ecNumber evidence="6 7">3.4.11.18</ecNumber>
    </recommendedName>
    <alternativeName>
        <fullName evidence="6">Peptidase M</fullName>
    </alternativeName>
</protein>
<evidence type="ECO:0000256" key="7">
    <source>
        <dbReference type="RuleBase" id="RU003653"/>
    </source>
</evidence>
<dbReference type="Gene3D" id="3.90.230.10">
    <property type="entry name" value="Creatinase/methionine aminopeptidase superfamily"/>
    <property type="match status" value="1"/>
</dbReference>
<dbReference type="EMBL" id="CP001390">
    <property type="protein sequence ID" value="ACM21944.1"/>
    <property type="molecule type" value="Genomic_DNA"/>
</dbReference>
<accession>B9M6F6</accession>
<dbReference type="GO" id="GO:0046872">
    <property type="term" value="F:metal ion binding"/>
    <property type="evidence" value="ECO:0007669"/>
    <property type="project" value="UniProtKB-UniRule"/>
</dbReference>
<keyword evidence="4 6" id="KW-0479">Metal-binding</keyword>
<dbReference type="NCBIfam" id="TIGR00500">
    <property type="entry name" value="met_pdase_I"/>
    <property type="match status" value="1"/>
</dbReference>
<gene>
    <name evidence="6 9" type="primary">map</name>
    <name evidence="9" type="ordered locus">Geob_3603</name>
</gene>
<feature type="binding site" evidence="6">
    <location>
        <position position="168"/>
    </location>
    <ligand>
        <name>a divalent metal cation</name>
        <dbReference type="ChEBI" id="CHEBI:60240"/>
        <label>2</label>
        <note>catalytic</note>
    </ligand>
</feature>
<keyword evidence="2 6" id="KW-0031">Aminopeptidase</keyword>
<dbReference type="PROSITE" id="PS00680">
    <property type="entry name" value="MAP_1"/>
    <property type="match status" value="1"/>
</dbReference>
<sequence>MIILKSSQEIDRMRVSCRAVAEILKLLKKSILPGISSLELNAIAEREAAKLGAKTAFKGYGGYPYSLCCSVNNQVVHGMPSQRELISGDIISIDFGLVIDGFYGDAALTIPVGTVSETATKLLKVTEESLYVAIKQAVADNRLSDISHAVQAYVEAQGFSVVRDFVGHGIGRNLHESPQIPNYGPPGRGVKLKPGMVLAIEPMINELKPDVKVLEDGWTAVTVDGGLSAHFEHTVAITQNGPEILTTL</sequence>
<evidence type="ECO:0000256" key="5">
    <source>
        <dbReference type="ARBA" id="ARBA00022801"/>
    </source>
</evidence>
<comment type="subunit">
    <text evidence="6">Monomer.</text>
</comment>
<comment type="cofactor">
    <cofactor evidence="6">
        <name>Co(2+)</name>
        <dbReference type="ChEBI" id="CHEBI:48828"/>
    </cofactor>
    <cofactor evidence="6">
        <name>Zn(2+)</name>
        <dbReference type="ChEBI" id="CHEBI:29105"/>
    </cofactor>
    <cofactor evidence="6">
        <name>Mn(2+)</name>
        <dbReference type="ChEBI" id="CHEBI:29035"/>
    </cofactor>
    <cofactor evidence="6">
        <name>Fe(2+)</name>
        <dbReference type="ChEBI" id="CHEBI:29033"/>
    </cofactor>
    <text evidence="6">Binds 2 divalent metal cations per subunit. Has a high-affinity and a low affinity metal-binding site. The true nature of the physiological cofactor is under debate. The enzyme is active with cobalt, zinc, manganese or divalent iron ions. Most likely, methionine aminopeptidases function as mononuclear Fe(2+)-metalloproteases under physiological conditions, and the catalytically relevant metal-binding site has been assigned to the histidine-containing high-affinity site.</text>
</comment>
<feature type="binding site" evidence="6">
    <location>
        <position position="94"/>
    </location>
    <ligand>
        <name>a divalent metal cation</name>
        <dbReference type="ChEBI" id="CHEBI:60240"/>
        <label>1</label>
    </ligand>
</feature>
<dbReference type="RefSeq" id="WP_012648672.1">
    <property type="nucleotide sequence ID" value="NC_011979.1"/>
</dbReference>
<evidence type="ECO:0000256" key="3">
    <source>
        <dbReference type="ARBA" id="ARBA00022670"/>
    </source>
</evidence>
<feature type="binding site" evidence="6">
    <location>
        <position position="232"/>
    </location>
    <ligand>
        <name>a divalent metal cation</name>
        <dbReference type="ChEBI" id="CHEBI:60240"/>
        <label>2</label>
        <note>catalytic</note>
    </ligand>
</feature>
<evidence type="ECO:0000256" key="1">
    <source>
        <dbReference type="ARBA" id="ARBA00002521"/>
    </source>
</evidence>
<evidence type="ECO:0000313" key="9">
    <source>
        <dbReference type="EMBL" id="ACM21944.1"/>
    </source>
</evidence>
<dbReference type="PRINTS" id="PR00599">
    <property type="entry name" value="MAPEPTIDASE"/>
</dbReference>
<dbReference type="STRING" id="316067.Geob_3603"/>
<dbReference type="InterPro" id="IPR002467">
    <property type="entry name" value="Pept_M24A_MAP1"/>
</dbReference>
<feature type="binding site" evidence="6">
    <location>
        <position position="175"/>
    </location>
    <ligand>
        <name>substrate</name>
    </ligand>
</feature>
<keyword evidence="10" id="KW-1185">Reference proteome</keyword>
<keyword evidence="3 6" id="KW-0645">Protease</keyword>
<dbReference type="Pfam" id="PF00557">
    <property type="entry name" value="Peptidase_M24"/>
    <property type="match status" value="1"/>
</dbReference>
<dbReference type="GO" id="GO:0070006">
    <property type="term" value="F:metalloaminopeptidase activity"/>
    <property type="evidence" value="ECO:0007669"/>
    <property type="project" value="UniProtKB-UniRule"/>
</dbReference>
<dbReference type="GO" id="GO:0005829">
    <property type="term" value="C:cytosol"/>
    <property type="evidence" value="ECO:0007669"/>
    <property type="project" value="TreeGrafter"/>
</dbReference>
<dbReference type="PANTHER" id="PTHR43330">
    <property type="entry name" value="METHIONINE AMINOPEPTIDASE"/>
    <property type="match status" value="1"/>
</dbReference>
<dbReference type="eggNOG" id="COG0024">
    <property type="taxonomic scope" value="Bacteria"/>
</dbReference>
<dbReference type="InterPro" id="IPR036005">
    <property type="entry name" value="Creatinase/aminopeptidase-like"/>
</dbReference>
<dbReference type="OrthoDB" id="9802055at2"/>
<name>B9M6F6_GEODF</name>
<dbReference type="GO" id="GO:0004239">
    <property type="term" value="F:initiator methionyl aminopeptidase activity"/>
    <property type="evidence" value="ECO:0007669"/>
    <property type="project" value="UniProtKB-UniRule"/>
</dbReference>
<feature type="binding site" evidence="6">
    <location>
        <position position="201"/>
    </location>
    <ligand>
        <name>a divalent metal cation</name>
        <dbReference type="ChEBI" id="CHEBI:60240"/>
        <label>2</label>
        <note>catalytic</note>
    </ligand>
</feature>
<evidence type="ECO:0000313" key="10">
    <source>
        <dbReference type="Proteomes" id="UP000007721"/>
    </source>
</evidence>
<dbReference type="PANTHER" id="PTHR43330:SF27">
    <property type="entry name" value="METHIONINE AMINOPEPTIDASE"/>
    <property type="match status" value="1"/>
</dbReference>
<evidence type="ECO:0000256" key="6">
    <source>
        <dbReference type="HAMAP-Rule" id="MF_01974"/>
    </source>
</evidence>
<dbReference type="AlphaFoldDB" id="B9M6F6"/>
<feature type="binding site" evidence="6">
    <location>
        <position position="77"/>
    </location>
    <ligand>
        <name>substrate</name>
    </ligand>
</feature>
<dbReference type="EC" id="3.4.11.18" evidence="6 7"/>
<evidence type="ECO:0000256" key="4">
    <source>
        <dbReference type="ARBA" id="ARBA00022723"/>
    </source>
</evidence>
<dbReference type="CDD" id="cd01086">
    <property type="entry name" value="MetAP1"/>
    <property type="match status" value="1"/>
</dbReference>
<comment type="similarity">
    <text evidence="6">Belongs to the peptidase M24A family. Methionine aminopeptidase type 1 subfamily.</text>
</comment>
<evidence type="ECO:0000259" key="8">
    <source>
        <dbReference type="Pfam" id="PF00557"/>
    </source>
</evidence>
<dbReference type="Proteomes" id="UP000007721">
    <property type="component" value="Chromosome"/>
</dbReference>
<dbReference type="HAMAP" id="MF_01974">
    <property type="entry name" value="MetAP_1"/>
    <property type="match status" value="1"/>
</dbReference>
<keyword evidence="5 6" id="KW-0378">Hydrolase</keyword>
<feature type="domain" description="Peptidase M24" evidence="8">
    <location>
        <begin position="12"/>
        <end position="239"/>
    </location>
</feature>
<comment type="function">
    <text evidence="1 6">Removes the N-terminal methionine from nascent proteins. The N-terminal methionine is often cleaved when the second residue in the primary sequence is small and uncharged (Met-Ala-, Cys, Gly, Pro, Ser, Thr, or Val). Requires deformylation of the N(alpha)-formylated initiator methionine before it can be hydrolyzed.</text>
</comment>
<dbReference type="SUPFAM" id="SSF55920">
    <property type="entry name" value="Creatinase/aminopeptidase"/>
    <property type="match status" value="1"/>
</dbReference>
<feature type="binding site" evidence="6">
    <location>
        <position position="232"/>
    </location>
    <ligand>
        <name>a divalent metal cation</name>
        <dbReference type="ChEBI" id="CHEBI:60240"/>
        <label>1</label>
    </ligand>
</feature>
<dbReference type="HOGENOM" id="CLU_015857_0_1_7"/>
<feature type="binding site" evidence="6">
    <location>
        <position position="105"/>
    </location>
    <ligand>
        <name>a divalent metal cation</name>
        <dbReference type="ChEBI" id="CHEBI:60240"/>
        <label>1</label>
    </ligand>
</feature>
<dbReference type="InterPro" id="IPR001714">
    <property type="entry name" value="Pept_M24_MAP"/>
</dbReference>
<dbReference type="InterPro" id="IPR000994">
    <property type="entry name" value="Pept_M24"/>
</dbReference>
<dbReference type="GO" id="GO:0006508">
    <property type="term" value="P:proteolysis"/>
    <property type="evidence" value="ECO:0007669"/>
    <property type="project" value="UniProtKB-KW"/>
</dbReference>
<proteinExistence type="inferred from homology"/>
<reference evidence="9 10" key="1">
    <citation type="submission" date="2009-01" db="EMBL/GenBank/DDBJ databases">
        <title>Complete sequence of Geobacter sp. FRC-32.</title>
        <authorList>
            <consortium name="US DOE Joint Genome Institute"/>
            <person name="Lucas S."/>
            <person name="Copeland A."/>
            <person name="Lapidus A."/>
            <person name="Glavina del Rio T."/>
            <person name="Dalin E."/>
            <person name="Tice H."/>
            <person name="Bruce D."/>
            <person name="Goodwin L."/>
            <person name="Pitluck S."/>
            <person name="Saunders E."/>
            <person name="Brettin T."/>
            <person name="Detter J.C."/>
            <person name="Han C."/>
            <person name="Larimer F."/>
            <person name="Land M."/>
            <person name="Hauser L."/>
            <person name="Kyrpides N."/>
            <person name="Ovchinnikova G."/>
            <person name="Kostka J."/>
            <person name="Richardson P."/>
        </authorList>
    </citation>
    <scope>NUCLEOTIDE SEQUENCE [LARGE SCALE GENOMIC DNA]</scope>
    <source>
        <strain evidence="10">DSM 22248 / JCM 15807 / FRC-32</strain>
    </source>
</reference>
<organism evidence="9 10">
    <name type="scientific">Geotalea daltonii (strain DSM 22248 / JCM 15807 / FRC-32)</name>
    <name type="common">Geobacter daltonii</name>
    <dbReference type="NCBI Taxonomy" id="316067"/>
    <lineage>
        <taxon>Bacteria</taxon>
        <taxon>Pseudomonadati</taxon>
        <taxon>Thermodesulfobacteriota</taxon>
        <taxon>Desulfuromonadia</taxon>
        <taxon>Geobacterales</taxon>
        <taxon>Geobacteraceae</taxon>
        <taxon>Geotalea</taxon>
    </lineage>
</organism>
<evidence type="ECO:0000256" key="2">
    <source>
        <dbReference type="ARBA" id="ARBA00022438"/>
    </source>
</evidence>